<feature type="compositionally biased region" description="Polar residues" evidence="1">
    <location>
        <begin position="823"/>
        <end position="834"/>
    </location>
</feature>
<feature type="region of interest" description="Disordered" evidence="1">
    <location>
        <begin position="417"/>
        <end position="849"/>
    </location>
</feature>
<dbReference type="Proteomes" id="UP001652628">
    <property type="component" value="Chromosome X"/>
</dbReference>
<feature type="compositionally biased region" description="Low complexity" evidence="1">
    <location>
        <begin position="421"/>
        <end position="432"/>
    </location>
</feature>
<name>A0AB39ZN96_DROSZ</name>
<protein>
    <submittedName>
        <fullName evidence="3">Nucleolar protein dao-5 isoform X1</fullName>
    </submittedName>
</protein>
<dbReference type="PANTHER" id="PTHR36721">
    <property type="entry name" value="PROLINE-RICH FAMILY PROTEIN"/>
    <property type="match status" value="1"/>
</dbReference>
<feature type="compositionally biased region" description="Polar residues" evidence="1">
    <location>
        <begin position="386"/>
        <end position="395"/>
    </location>
</feature>
<reference evidence="3" key="1">
    <citation type="submission" date="2025-08" db="UniProtKB">
        <authorList>
            <consortium name="RefSeq"/>
        </authorList>
    </citation>
    <scope>IDENTIFICATION</scope>
</reference>
<evidence type="ECO:0000313" key="3">
    <source>
        <dbReference type="RefSeq" id="XP_016939369.2"/>
    </source>
</evidence>
<feature type="region of interest" description="Disordered" evidence="1">
    <location>
        <begin position="375"/>
        <end position="403"/>
    </location>
</feature>
<feature type="compositionally biased region" description="Polar residues" evidence="1">
    <location>
        <begin position="159"/>
        <end position="174"/>
    </location>
</feature>
<dbReference type="PANTHER" id="PTHR36721:SF1">
    <property type="entry name" value="OS04G0446401 PROTEIN"/>
    <property type="match status" value="1"/>
</dbReference>
<feature type="compositionally biased region" description="Basic and acidic residues" evidence="1">
    <location>
        <begin position="514"/>
        <end position="574"/>
    </location>
</feature>
<evidence type="ECO:0000256" key="1">
    <source>
        <dbReference type="SAM" id="MobiDB-lite"/>
    </source>
</evidence>
<feature type="compositionally biased region" description="Basic and acidic residues" evidence="1">
    <location>
        <begin position="635"/>
        <end position="656"/>
    </location>
</feature>
<accession>A0AB39ZN96</accession>
<feature type="compositionally biased region" description="Acidic residues" evidence="1">
    <location>
        <begin position="657"/>
        <end position="673"/>
    </location>
</feature>
<feature type="compositionally biased region" description="Polar residues" evidence="1">
    <location>
        <begin position="58"/>
        <end position="67"/>
    </location>
</feature>
<dbReference type="AlphaFoldDB" id="A0AB39ZN96"/>
<dbReference type="GeneID" id="108016947"/>
<feature type="compositionally biased region" description="Low complexity" evidence="1">
    <location>
        <begin position="456"/>
        <end position="465"/>
    </location>
</feature>
<evidence type="ECO:0000313" key="2">
    <source>
        <dbReference type="Proteomes" id="UP001652628"/>
    </source>
</evidence>
<feature type="compositionally biased region" description="Acidic residues" evidence="1">
    <location>
        <begin position="148"/>
        <end position="158"/>
    </location>
</feature>
<dbReference type="CTD" id="32090"/>
<feature type="compositionally biased region" description="Basic and acidic residues" evidence="1">
    <location>
        <begin position="581"/>
        <end position="624"/>
    </location>
</feature>
<feature type="region of interest" description="Disordered" evidence="1">
    <location>
        <begin position="97"/>
        <end position="185"/>
    </location>
</feature>
<feature type="region of interest" description="Disordered" evidence="1">
    <location>
        <begin position="200"/>
        <end position="312"/>
    </location>
</feature>
<keyword evidence="2" id="KW-1185">Reference proteome</keyword>
<feature type="compositionally biased region" description="Acidic residues" evidence="1">
    <location>
        <begin position="625"/>
        <end position="634"/>
    </location>
</feature>
<feature type="compositionally biased region" description="Polar residues" evidence="1">
    <location>
        <begin position="121"/>
        <end position="134"/>
    </location>
</feature>
<feature type="compositionally biased region" description="Acidic residues" evidence="1">
    <location>
        <begin position="695"/>
        <end position="704"/>
    </location>
</feature>
<gene>
    <name evidence="3" type="primary">HP5</name>
</gene>
<sequence length="887" mass="97899">MDIFDIVKAAPPPTTINPVDRKISTPSPIPPDSPYNSDILDGGNLSNDDDLDKEPTLDESTFKITSKNSDDIDQELEISPFKMPKAIKKFGEDIVDLKGSSDEEQDETSFKKPKKSEESNKATSNKKSAGSAQSYPLKPHKKRPAEPLPDDEDSEEDQQMTTMPTKTKAQQKMFSDQPPGKINFDRQCEVRVRRLAQHEIDSAFKSVANSTFAQETDWSRSRSRPGGSKVRGRPRKGNPSPPKKPKSPPQTNFHIKVPLQNGAKKRALNQLARTHTPPPNLTRRGAMKAQSKSPEKPKPKSKLLSKPIRGRNASQELINRFGARFFGCVVKIKRTPWPEQWPECSPRPIGGSRKGRNRKSNLSVSFSEAVEILGSPEGPSRRATFGSFSSRSTPKPTRLQRVDATGNVLEDIALTSTPLFSPSAGPSTSGGSRTKGKRRSCNGSPMGARLKRPHQRLPLSSLASLRLDDGPNSGEDEEYIVPNELPGIKRTGTPPIKKKKISFTTTISDDEDEKPAPKKLKDNLKKQPKPHKESGNKKTDKASKDKEKADKSHKEKEKKQEKKDKKNEIAKEKLTPATEVKAAEKPEIKPPEEETPSKERENKAEEAATNELERDGEAQEKSVDAAEENPDESVEDKAEEKVEDKLEEKIEDKAEENPEVAQEDPQEDTEMELGENAGNTSEIVHESSQKPTGEENIEEDVEQADEFRELPTPPQLPSTTEENQDDILEIQTSLDDVRQLHTPSSRLSTPKPRSRLDSGESDCSFKSASDHDKPPAVPLAEDVIQEEENPAGSVEEQLAEPMTDDTLDPAELPAELMTPPSAPRTTNGGDPTSGSSASAPYYSPIDSMPTLDDEVLGQLVEPDFQLNSSRHAISRGTLDDIMTALES</sequence>
<dbReference type="RefSeq" id="XP_016939369.2">
    <property type="nucleotide sequence ID" value="XM_017083880.4"/>
</dbReference>
<feature type="compositionally biased region" description="Low complexity" evidence="1">
    <location>
        <begin position="34"/>
        <end position="46"/>
    </location>
</feature>
<feature type="compositionally biased region" description="Polar residues" evidence="1">
    <location>
        <begin position="207"/>
        <end position="216"/>
    </location>
</feature>
<proteinExistence type="predicted"/>
<feature type="compositionally biased region" description="Low complexity" evidence="1">
    <location>
        <begin position="835"/>
        <end position="844"/>
    </location>
</feature>
<organism evidence="2 3">
    <name type="scientific">Drosophila suzukii</name>
    <name type="common">Spotted-wing drosophila fruit fly</name>
    <dbReference type="NCBI Taxonomy" id="28584"/>
    <lineage>
        <taxon>Eukaryota</taxon>
        <taxon>Metazoa</taxon>
        <taxon>Ecdysozoa</taxon>
        <taxon>Arthropoda</taxon>
        <taxon>Hexapoda</taxon>
        <taxon>Insecta</taxon>
        <taxon>Pterygota</taxon>
        <taxon>Neoptera</taxon>
        <taxon>Endopterygota</taxon>
        <taxon>Diptera</taxon>
        <taxon>Brachycera</taxon>
        <taxon>Muscomorpha</taxon>
        <taxon>Ephydroidea</taxon>
        <taxon>Drosophilidae</taxon>
        <taxon>Drosophila</taxon>
        <taxon>Sophophora</taxon>
    </lineage>
</organism>
<feature type="region of interest" description="Disordered" evidence="1">
    <location>
        <begin position="1"/>
        <end position="85"/>
    </location>
</feature>